<dbReference type="NCBIfam" id="TIGR02595">
    <property type="entry name" value="PEP_CTERM"/>
    <property type="match status" value="1"/>
</dbReference>
<sequence length="356" mass="36604">MKIKTIGSIILFSLPAVQAADLFIDISAGNQNWDTSTNNWFQEAGLINPDIWENGDTANVSNTSGSNKDLLLQEDITASGLNHTGTGGLRIEDNGVAKTLTVNGSITGTQNIILQNGVTLTGNINLNKTSGNLAFNNGSSTNSGSIFNVGSTSRLQYNGTSSANSASVTLAGGSLALRFTNGSTNTLAIVGGDGSLINNRNSNGDVATVVINQLQLGTDGTIGTISASGSTGGNYNLELASGFTSQFDLNNSAGVLTNDFLDLGSDLFNLDVDGHTIALNLTGDALESGASFQLANNNDAITGTATFDTSNAMLADGLSWDFSQFNATGTISVIPEPGSAALLGLAGFAFVLRRRK</sequence>
<evidence type="ECO:0000313" key="4">
    <source>
        <dbReference type="EMBL" id="MBK1791053.1"/>
    </source>
</evidence>
<evidence type="ECO:0000313" key="5">
    <source>
        <dbReference type="Proteomes" id="UP000624703"/>
    </source>
</evidence>
<feature type="signal peptide" evidence="2">
    <location>
        <begin position="1"/>
        <end position="19"/>
    </location>
</feature>
<reference evidence="4" key="1">
    <citation type="submission" date="2021-01" db="EMBL/GenBank/DDBJ databases">
        <title>Modified the classification status of verrucomicrobia.</title>
        <authorList>
            <person name="Feng X."/>
        </authorList>
    </citation>
    <scope>NUCLEOTIDE SEQUENCE</scope>
    <source>
        <strain evidence="4">_KCTC 22039</strain>
    </source>
</reference>
<dbReference type="AlphaFoldDB" id="A0A8J7MEI2"/>
<keyword evidence="1" id="KW-0812">Transmembrane</keyword>
<keyword evidence="1" id="KW-1133">Transmembrane helix</keyword>
<dbReference type="Proteomes" id="UP000624703">
    <property type="component" value="Unassembled WGS sequence"/>
</dbReference>
<keyword evidence="2" id="KW-0732">Signal</keyword>
<name>A0A8J7MEI2_9BACT</name>
<comment type="caution">
    <text evidence="4">The sequence shown here is derived from an EMBL/GenBank/DDBJ whole genome shotgun (WGS) entry which is preliminary data.</text>
</comment>
<dbReference type="EMBL" id="JAENIM010000039">
    <property type="protein sequence ID" value="MBK1791053.1"/>
    <property type="molecule type" value="Genomic_DNA"/>
</dbReference>
<evidence type="ECO:0000256" key="1">
    <source>
        <dbReference type="SAM" id="Phobius"/>
    </source>
</evidence>
<evidence type="ECO:0000259" key="3">
    <source>
        <dbReference type="Pfam" id="PF07589"/>
    </source>
</evidence>
<keyword evidence="5" id="KW-1185">Reference proteome</keyword>
<feature type="chain" id="PRO_5035279249" evidence="2">
    <location>
        <begin position="20"/>
        <end position="356"/>
    </location>
</feature>
<gene>
    <name evidence="4" type="ORF">JIN82_07795</name>
</gene>
<organism evidence="4 5">
    <name type="scientific">Persicirhabdus sediminis</name>
    <dbReference type="NCBI Taxonomy" id="454144"/>
    <lineage>
        <taxon>Bacteria</taxon>
        <taxon>Pseudomonadati</taxon>
        <taxon>Verrucomicrobiota</taxon>
        <taxon>Verrucomicrobiia</taxon>
        <taxon>Verrucomicrobiales</taxon>
        <taxon>Verrucomicrobiaceae</taxon>
        <taxon>Persicirhabdus</taxon>
    </lineage>
</organism>
<dbReference type="InterPro" id="IPR013424">
    <property type="entry name" value="Ice-binding_C"/>
</dbReference>
<keyword evidence="1" id="KW-0472">Membrane</keyword>
<accession>A0A8J7MEI2</accession>
<evidence type="ECO:0000256" key="2">
    <source>
        <dbReference type="SAM" id="SignalP"/>
    </source>
</evidence>
<dbReference type="Pfam" id="PF07589">
    <property type="entry name" value="PEP-CTERM"/>
    <property type="match status" value="1"/>
</dbReference>
<protein>
    <submittedName>
        <fullName evidence="4">PEP-CTERM sorting domain-containing protein</fullName>
    </submittedName>
</protein>
<feature type="transmembrane region" description="Helical" evidence="1">
    <location>
        <begin position="333"/>
        <end position="352"/>
    </location>
</feature>
<proteinExistence type="predicted"/>
<feature type="domain" description="Ice-binding protein C-terminal" evidence="3">
    <location>
        <begin position="334"/>
        <end position="355"/>
    </location>
</feature>
<dbReference type="RefSeq" id="WP_200311070.1">
    <property type="nucleotide sequence ID" value="NZ_JAENIM010000039.1"/>
</dbReference>